<name>A0ABT0H1B7_9HYPH</name>
<dbReference type="PRINTS" id="PR01036">
    <property type="entry name" value="TCRTETB"/>
</dbReference>
<evidence type="ECO:0000256" key="5">
    <source>
        <dbReference type="SAM" id="Phobius"/>
    </source>
</evidence>
<evidence type="ECO:0000313" key="7">
    <source>
        <dbReference type="EMBL" id="MCK7615481.1"/>
    </source>
</evidence>
<dbReference type="InterPro" id="IPR011701">
    <property type="entry name" value="MFS"/>
</dbReference>
<feature type="transmembrane region" description="Helical" evidence="5">
    <location>
        <begin position="368"/>
        <end position="390"/>
    </location>
</feature>
<keyword evidence="2 5" id="KW-0812">Transmembrane</keyword>
<feature type="transmembrane region" description="Helical" evidence="5">
    <location>
        <begin position="233"/>
        <end position="255"/>
    </location>
</feature>
<feature type="transmembrane region" description="Helical" evidence="5">
    <location>
        <begin position="276"/>
        <end position="303"/>
    </location>
</feature>
<feature type="transmembrane region" description="Helical" evidence="5">
    <location>
        <begin position="344"/>
        <end position="362"/>
    </location>
</feature>
<dbReference type="RefSeq" id="WP_248159041.1">
    <property type="nucleotide sequence ID" value="NZ_JALNMJ010000026.1"/>
</dbReference>
<evidence type="ECO:0000256" key="2">
    <source>
        <dbReference type="ARBA" id="ARBA00022692"/>
    </source>
</evidence>
<dbReference type="Gene3D" id="1.20.1250.20">
    <property type="entry name" value="MFS general substrate transporter like domains"/>
    <property type="match status" value="1"/>
</dbReference>
<feature type="domain" description="Major facilitator superfamily (MFS) profile" evidence="6">
    <location>
        <begin position="18"/>
        <end position="470"/>
    </location>
</feature>
<evidence type="ECO:0000256" key="3">
    <source>
        <dbReference type="ARBA" id="ARBA00022989"/>
    </source>
</evidence>
<feature type="transmembrane region" description="Helical" evidence="5">
    <location>
        <begin position="84"/>
        <end position="103"/>
    </location>
</feature>
<dbReference type="PROSITE" id="PS50850">
    <property type="entry name" value="MFS"/>
    <property type="match status" value="1"/>
</dbReference>
<dbReference type="PANTHER" id="PTHR42718">
    <property type="entry name" value="MAJOR FACILITATOR SUPERFAMILY MULTIDRUG TRANSPORTER MFSC"/>
    <property type="match status" value="1"/>
</dbReference>
<protein>
    <submittedName>
        <fullName evidence="7">MFS transporter</fullName>
    </submittedName>
</protein>
<dbReference type="CDD" id="cd17321">
    <property type="entry name" value="MFS_MMR_MDR_like"/>
    <property type="match status" value="1"/>
</dbReference>
<evidence type="ECO:0000313" key="8">
    <source>
        <dbReference type="Proteomes" id="UP001431221"/>
    </source>
</evidence>
<gene>
    <name evidence="7" type="ORF">M0H32_25205</name>
</gene>
<dbReference type="EMBL" id="JALNMJ010000026">
    <property type="protein sequence ID" value="MCK7615481.1"/>
    <property type="molecule type" value="Genomic_DNA"/>
</dbReference>
<dbReference type="InterPro" id="IPR020846">
    <property type="entry name" value="MFS_dom"/>
</dbReference>
<feature type="transmembrane region" description="Helical" evidence="5">
    <location>
        <begin position="115"/>
        <end position="135"/>
    </location>
</feature>
<dbReference type="InterPro" id="IPR036259">
    <property type="entry name" value="MFS_trans_sf"/>
</dbReference>
<evidence type="ECO:0000256" key="4">
    <source>
        <dbReference type="ARBA" id="ARBA00023136"/>
    </source>
</evidence>
<sequence>MSIARAGAAGEAGNRWAALAALYLAMFMSILDISVVNLALPAIRADLGANDTELEWVLVIYVLAFAAGLLPFGRFGDVLGRGRLFCWGVAGFTLSSLACGLAPDIPTLIASRGVQGLSAAMMVPQVLAIVHVIFSEEEKGRAIGLFGSVSALGAVAGPLVGGVLVSADLFGLGWRPIFLINLPIGLVSVLGALRYLPVLKGDTRQAPDWVGTFLFALAVLALVFPLVEGRQFGWPLWCFVLIGLSAGLAVVFHGLQKRNVRRGRTQLLPVTLTRDPVFVAGVLFIAVFFSAMAGLFFMMAIFLQSGLGLTPLTAGLTLAPHPIGVILASTLSGRFGTRRLAERIVLSTFLVLGALVAVWLLISSGWAPWALLLPLLCLGLGVGTGIPALFQLVLSRVAGVDAGAGSGVLQAFQQIGMAFGIAVQGQIFFQVLGNGAGEAAYRQAAQATLVYPAGVLAGLFALAVVRWAWPSIWHG</sequence>
<feature type="transmembrane region" description="Helical" evidence="5">
    <location>
        <begin position="21"/>
        <end position="42"/>
    </location>
</feature>
<keyword evidence="4 5" id="KW-0472">Membrane</keyword>
<comment type="subcellular location">
    <subcellularLocation>
        <location evidence="1">Membrane</location>
        <topology evidence="1">Multi-pass membrane protein</topology>
    </subcellularLocation>
</comment>
<dbReference type="Pfam" id="PF07690">
    <property type="entry name" value="MFS_1"/>
    <property type="match status" value="1"/>
</dbReference>
<accession>A0ABT0H1B7</accession>
<evidence type="ECO:0000256" key="1">
    <source>
        <dbReference type="ARBA" id="ARBA00004141"/>
    </source>
</evidence>
<feature type="transmembrane region" description="Helical" evidence="5">
    <location>
        <begin position="177"/>
        <end position="197"/>
    </location>
</feature>
<feature type="transmembrane region" description="Helical" evidence="5">
    <location>
        <begin position="209"/>
        <end position="227"/>
    </location>
</feature>
<dbReference type="PANTHER" id="PTHR42718:SF39">
    <property type="entry name" value="ACTINORHODIN TRANSPORTER-RELATED"/>
    <property type="match status" value="1"/>
</dbReference>
<comment type="caution">
    <text evidence="7">The sequence shown here is derived from an EMBL/GenBank/DDBJ whole genome shotgun (WGS) entry which is preliminary data.</text>
</comment>
<feature type="transmembrane region" description="Helical" evidence="5">
    <location>
        <begin position="309"/>
        <end position="332"/>
    </location>
</feature>
<keyword evidence="3 5" id="KW-1133">Transmembrane helix</keyword>
<organism evidence="7 8">
    <name type="scientific">Roseibium sediminicola</name>
    <dbReference type="NCBI Taxonomy" id="2933272"/>
    <lineage>
        <taxon>Bacteria</taxon>
        <taxon>Pseudomonadati</taxon>
        <taxon>Pseudomonadota</taxon>
        <taxon>Alphaproteobacteria</taxon>
        <taxon>Hyphomicrobiales</taxon>
        <taxon>Stappiaceae</taxon>
        <taxon>Roseibium</taxon>
    </lineage>
</organism>
<feature type="transmembrane region" description="Helical" evidence="5">
    <location>
        <begin position="449"/>
        <end position="469"/>
    </location>
</feature>
<feature type="transmembrane region" description="Helical" evidence="5">
    <location>
        <begin position="54"/>
        <end position="72"/>
    </location>
</feature>
<reference evidence="7" key="1">
    <citation type="submission" date="2022-04" db="EMBL/GenBank/DDBJ databases">
        <title>Roseibium sp. CAU 1639 isolated from mud.</title>
        <authorList>
            <person name="Kim W."/>
        </authorList>
    </citation>
    <scope>NUCLEOTIDE SEQUENCE</scope>
    <source>
        <strain evidence="7">CAU 1639</strain>
    </source>
</reference>
<dbReference type="Gene3D" id="1.20.1720.10">
    <property type="entry name" value="Multidrug resistance protein D"/>
    <property type="match status" value="1"/>
</dbReference>
<dbReference type="SUPFAM" id="SSF103473">
    <property type="entry name" value="MFS general substrate transporter"/>
    <property type="match status" value="1"/>
</dbReference>
<evidence type="ECO:0000259" key="6">
    <source>
        <dbReference type="PROSITE" id="PS50850"/>
    </source>
</evidence>
<keyword evidence="8" id="KW-1185">Reference proteome</keyword>
<dbReference type="Proteomes" id="UP001431221">
    <property type="component" value="Unassembled WGS sequence"/>
</dbReference>
<proteinExistence type="predicted"/>
<feature type="transmembrane region" description="Helical" evidence="5">
    <location>
        <begin position="142"/>
        <end position="165"/>
    </location>
</feature>